<dbReference type="InterPro" id="IPR039910">
    <property type="entry name" value="D15-like"/>
</dbReference>
<dbReference type="Pfam" id="PF01103">
    <property type="entry name" value="Omp85"/>
    <property type="match status" value="1"/>
</dbReference>
<proteinExistence type="predicted"/>
<dbReference type="Proteomes" id="UP000503018">
    <property type="component" value="Chromosome"/>
</dbReference>
<evidence type="ECO:0000313" key="8">
    <source>
        <dbReference type="Proteomes" id="UP000503018"/>
    </source>
</evidence>
<dbReference type="PANTHER" id="PTHR12815:SF42">
    <property type="entry name" value="BACTERIAL SURFACE ANTIGEN (D15) DOMAIN-CONTAINING PROTEIN"/>
    <property type="match status" value="1"/>
</dbReference>
<feature type="signal peptide" evidence="5">
    <location>
        <begin position="1"/>
        <end position="21"/>
    </location>
</feature>
<dbReference type="InterPro" id="IPR000184">
    <property type="entry name" value="Bac_surfAg_D15"/>
</dbReference>
<evidence type="ECO:0000256" key="4">
    <source>
        <dbReference type="SAM" id="MobiDB-lite"/>
    </source>
</evidence>
<evidence type="ECO:0000256" key="1">
    <source>
        <dbReference type="ARBA" id="ARBA00004370"/>
    </source>
</evidence>
<feature type="domain" description="Bacterial surface antigen (D15)" evidence="6">
    <location>
        <begin position="440"/>
        <end position="727"/>
    </location>
</feature>
<dbReference type="RefSeq" id="WP_169943816.1">
    <property type="nucleotide sequence ID" value="NZ_CP053015.1"/>
</dbReference>
<organism evidence="7 8">
    <name type="scientific">Sphingomonas lacunae</name>
    <dbReference type="NCBI Taxonomy" id="2698828"/>
    <lineage>
        <taxon>Bacteria</taxon>
        <taxon>Pseudomonadati</taxon>
        <taxon>Pseudomonadota</taxon>
        <taxon>Alphaproteobacteria</taxon>
        <taxon>Sphingomonadales</taxon>
        <taxon>Sphingomonadaceae</taxon>
        <taxon>Sphingomonas</taxon>
    </lineage>
</organism>
<gene>
    <name evidence="7" type="ORF">GV829_03345</name>
</gene>
<dbReference type="AlphaFoldDB" id="A0A6M4ASC0"/>
<dbReference type="Gene3D" id="2.40.160.50">
    <property type="entry name" value="membrane protein fhac: a member of the omp85/tpsb transporter family"/>
    <property type="match status" value="1"/>
</dbReference>
<evidence type="ECO:0000259" key="6">
    <source>
        <dbReference type="Pfam" id="PF01103"/>
    </source>
</evidence>
<dbReference type="KEGG" id="slan:GV829_03345"/>
<keyword evidence="2" id="KW-0812">Transmembrane</keyword>
<feature type="region of interest" description="Disordered" evidence="4">
    <location>
        <begin position="22"/>
        <end position="49"/>
    </location>
</feature>
<dbReference type="PANTHER" id="PTHR12815">
    <property type="entry name" value="SORTING AND ASSEMBLY MACHINERY SAMM50 PROTEIN FAMILY MEMBER"/>
    <property type="match status" value="1"/>
</dbReference>
<evidence type="ECO:0000313" key="7">
    <source>
        <dbReference type="EMBL" id="QJQ31596.1"/>
    </source>
</evidence>
<keyword evidence="2" id="KW-1134">Transmembrane beta strand</keyword>
<evidence type="ECO:0000256" key="5">
    <source>
        <dbReference type="SAM" id="SignalP"/>
    </source>
</evidence>
<reference evidence="7 8" key="1">
    <citation type="submission" date="2020-01" db="EMBL/GenBank/DDBJ databases">
        <title>Sphingomonas sp. strain CSW-10.</title>
        <authorList>
            <person name="Chen W.-M."/>
        </authorList>
    </citation>
    <scope>NUCLEOTIDE SEQUENCE [LARGE SCALE GENOMIC DNA]</scope>
    <source>
        <strain evidence="7 8">CSW-10</strain>
    </source>
</reference>
<dbReference type="GO" id="GO:0019867">
    <property type="term" value="C:outer membrane"/>
    <property type="evidence" value="ECO:0007669"/>
    <property type="project" value="InterPro"/>
</dbReference>
<dbReference type="EMBL" id="CP053015">
    <property type="protein sequence ID" value="QJQ31596.1"/>
    <property type="molecule type" value="Genomic_DNA"/>
</dbReference>
<feature type="chain" id="PRO_5026832470" evidence="5">
    <location>
        <begin position="22"/>
        <end position="727"/>
    </location>
</feature>
<keyword evidence="5" id="KW-0732">Signal</keyword>
<evidence type="ECO:0000256" key="3">
    <source>
        <dbReference type="ARBA" id="ARBA00023136"/>
    </source>
</evidence>
<protein>
    <submittedName>
        <fullName evidence="7">BamA/TamA family outer membrane protein</fullName>
    </submittedName>
</protein>
<keyword evidence="8" id="KW-1185">Reference proteome</keyword>
<sequence length="727" mass="77694">MRLLLPLSACLLASQAAVLQAQEQPGEGEGEVLPPLPPIADDGDFSALDPDAPLAPMPDIGVDWPDLDSPMPPLPALPPLELLSSGEAEDDSAAGMDPAGGPVEVPTGLAAGDADPVLSPTDGADREMVAQGPAGLGAFAAGEPDALMDITSTEAVRYSVRLEGFEVIPSRRIVARFDGLSVLRQGEGQPANGAQINRRIEEDTALLDQMVRNEGFYDANLVSEMRRDGERVLILFSLQPGPRYVYSAVNLTGLEDAGPQEAARMAPTYGIDPGEAIIADAIIKAQATLASEMAENGYPFGRVGEELVTIDHDRRSGVLDQPVAPGPRLRFGRVIAEDGGLLGARHIQQIARFDPGQWYRASDLEDLRRALIATGLVASVNIAAVDSGDGERVDTRVQLTPGPLRTVAGGIGYSTGEGLRTEASWEHRNLFPPEGALILRGVLGTQEQLGAVTFRRNNFRRRDRVLTLQALASNLTRVAFDAQTAQVSARWERTSTLIFQKRWTWSLGTELIATRERGFDVLRNADVERDYFIGGLNGVVTYDRSNDLLDPTRGFRLSARVAPELSFRGQAFGYVRGQLDGSYYHPAGQNVVLAGRIRLGTIWGAPASAIAPSRRYYAGGGSSVRGYGYQQVGPRDINGDPIGGKSLLEVATEARIRIGPFAVVPFIDAGNISDSSLPGIGNLRVGAGIGVRYHSNFGPIRVDIGTPVNPQQGDSRIGVYVSLGQAF</sequence>
<name>A0A6M4ASC0_9SPHN</name>
<comment type="subcellular location">
    <subcellularLocation>
        <location evidence="1">Membrane</location>
    </subcellularLocation>
</comment>
<keyword evidence="3" id="KW-0472">Membrane</keyword>
<accession>A0A6M4ASC0</accession>
<evidence type="ECO:0000256" key="2">
    <source>
        <dbReference type="ARBA" id="ARBA00022452"/>
    </source>
</evidence>
<dbReference type="Gene3D" id="3.10.20.310">
    <property type="entry name" value="membrane protein fhac"/>
    <property type="match status" value="1"/>
</dbReference>